<dbReference type="EMBL" id="RCHT01000001">
    <property type="protein sequence ID" value="RLL14409.1"/>
    <property type="molecule type" value="Genomic_DNA"/>
</dbReference>
<protein>
    <submittedName>
        <fullName evidence="2">Uncharacterized protein</fullName>
    </submittedName>
</protein>
<evidence type="ECO:0000256" key="1">
    <source>
        <dbReference type="SAM" id="MobiDB-lite"/>
    </source>
</evidence>
<sequence>MSDPAGKPMDPASFLIQVQFRQNATWQGSIQWLDKKKTQRFRSTLELIQLMDSALDSRGPDEKAFAGWDDSDAGTVPAQKQEEKENA</sequence>
<dbReference type="AlphaFoldDB" id="A0A498CTU5"/>
<dbReference type="RefSeq" id="WP_121585526.1">
    <property type="nucleotide sequence ID" value="NZ_RCHT01000001.1"/>
</dbReference>
<comment type="caution">
    <text evidence="2">The sequence shown here is derived from an EMBL/GenBank/DDBJ whole genome shotgun (WGS) entry which is preliminary data.</text>
</comment>
<dbReference type="Proteomes" id="UP000276301">
    <property type="component" value="Unassembled WGS sequence"/>
</dbReference>
<feature type="region of interest" description="Disordered" evidence="1">
    <location>
        <begin position="56"/>
        <end position="87"/>
    </location>
</feature>
<evidence type="ECO:0000313" key="3">
    <source>
        <dbReference type="Proteomes" id="UP000276301"/>
    </source>
</evidence>
<accession>A0A498CTU5</accession>
<organism evidence="2 3">
    <name type="scientific">Anaerotruncus massiliensis</name>
    <name type="common">ex Liu et al. 2021</name>
    <dbReference type="NCBI Taxonomy" id="2321404"/>
    <lineage>
        <taxon>Bacteria</taxon>
        <taxon>Bacillati</taxon>
        <taxon>Bacillota</taxon>
        <taxon>Clostridia</taxon>
        <taxon>Eubacteriales</taxon>
        <taxon>Oscillospiraceae</taxon>
        <taxon>Anaerotruncus</taxon>
    </lineage>
</organism>
<proteinExistence type="predicted"/>
<evidence type="ECO:0000313" key="2">
    <source>
        <dbReference type="EMBL" id="RLL14409.1"/>
    </source>
</evidence>
<name>A0A498CTU5_9FIRM</name>
<gene>
    <name evidence="2" type="ORF">D4A47_00015</name>
</gene>
<keyword evidence="3" id="KW-1185">Reference proteome</keyword>
<reference evidence="2 3" key="1">
    <citation type="submission" date="2018-10" db="EMBL/GenBank/DDBJ databases">
        <title>Anaerotruncus faecis sp. nov., isolated from human feces.</title>
        <authorList>
            <person name="Wang Y.-J."/>
        </authorList>
    </citation>
    <scope>NUCLEOTIDE SEQUENCE [LARGE SCALE GENOMIC DNA]</scope>
    <source>
        <strain evidence="2 3">22A2-44</strain>
    </source>
</reference>